<proteinExistence type="predicted"/>
<evidence type="ECO:0000313" key="1">
    <source>
        <dbReference type="EMBL" id="GCA64421.1"/>
    </source>
</evidence>
<evidence type="ECO:0008006" key="3">
    <source>
        <dbReference type="Google" id="ProtNLM"/>
    </source>
</evidence>
<dbReference type="InterPro" id="IPR012677">
    <property type="entry name" value="Nucleotide-bd_a/b_plait_sf"/>
</dbReference>
<dbReference type="Gene3D" id="3.30.70.330">
    <property type="match status" value="1"/>
</dbReference>
<dbReference type="SUPFAM" id="SSF54928">
    <property type="entry name" value="RNA-binding domain, RBD"/>
    <property type="match status" value="1"/>
</dbReference>
<protein>
    <recommendedName>
        <fullName evidence="3">RRM domain-containing protein</fullName>
    </recommendedName>
</protein>
<gene>
    <name evidence="1" type="ORF">KIPB_014219</name>
</gene>
<dbReference type="Proteomes" id="UP000265618">
    <property type="component" value="Unassembled WGS sequence"/>
</dbReference>
<evidence type="ECO:0000313" key="2">
    <source>
        <dbReference type="Proteomes" id="UP000265618"/>
    </source>
</evidence>
<dbReference type="GO" id="GO:0003676">
    <property type="term" value="F:nucleic acid binding"/>
    <property type="evidence" value="ECO:0007669"/>
    <property type="project" value="InterPro"/>
</dbReference>
<dbReference type="EMBL" id="BDIP01007180">
    <property type="protein sequence ID" value="GCA64421.1"/>
    <property type="molecule type" value="Genomic_DNA"/>
</dbReference>
<comment type="caution">
    <text evidence="1">The sequence shown here is derived from an EMBL/GenBank/DDBJ whole genome shotgun (WGS) entry which is preliminary data.</text>
</comment>
<reference evidence="1 2" key="1">
    <citation type="journal article" date="2018" name="PLoS ONE">
        <title>The draft genome of Kipferlia bialata reveals reductive genome evolution in fornicate parasites.</title>
        <authorList>
            <person name="Tanifuji G."/>
            <person name="Takabayashi S."/>
            <person name="Kume K."/>
            <person name="Takagi M."/>
            <person name="Nakayama T."/>
            <person name="Kamikawa R."/>
            <person name="Inagaki Y."/>
            <person name="Hashimoto T."/>
        </authorList>
    </citation>
    <scope>NUCLEOTIDE SEQUENCE [LARGE SCALE GENOMIC DNA]</scope>
    <source>
        <strain evidence="1">NY0173</strain>
    </source>
</reference>
<dbReference type="InterPro" id="IPR035979">
    <property type="entry name" value="RBD_domain_sf"/>
</dbReference>
<organism evidence="1 2">
    <name type="scientific">Kipferlia bialata</name>
    <dbReference type="NCBI Taxonomy" id="797122"/>
    <lineage>
        <taxon>Eukaryota</taxon>
        <taxon>Metamonada</taxon>
        <taxon>Carpediemonas-like organisms</taxon>
        <taxon>Kipferlia</taxon>
    </lineage>
</organism>
<keyword evidence="2" id="KW-1185">Reference proteome</keyword>
<dbReference type="AlphaFoldDB" id="A0A391NSZ8"/>
<feature type="non-terminal residue" evidence="1">
    <location>
        <position position="1"/>
    </location>
</feature>
<accession>A0A391NSZ8</accession>
<sequence>LAGFGFITFETEEERDTVLAAVGEELEVEGTVVTVAAARGRRRRTYRRREE</sequence>
<name>A0A391NSZ8_9EUKA</name>